<dbReference type="PRINTS" id="PR01239">
    <property type="entry name" value="EP450IICYP52"/>
</dbReference>
<keyword evidence="6 8" id="KW-0408">Iron</keyword>
<dbReference type="PANTHER" id="PTHR24287">
    <property type="entry name" value="P450, PUTATIVE (EUROFUNG)-RELATED"/>
    <property type="match status" value="1"/>
</dbReference>
<dbReference type="Proteomes" id="UP000240883">
    <property type="component" value="Unassembled WGS sequence"/>
</dbReference>
<evidence type="ECO:0000256" key="9">
    <source>
        <dbReference type="RuleBase" id="RU000461"/>
    </source>
</evidence>
<dbReference type="STRING" id="1448308.A0A2T2PBP4"/>
<protein>
    <submittedName>
        <fullName evidence="10">Cytochrome P450</fullName>
    </submittedName>
</protein>
<evidence type="ECO:0000313" key="11">
    <source>
        <dbReference type="Proteomes" id="UP000240883"/>
    </source>
</evidence>
<keyword evidence="4 8" id="KW-0479">Metal-binding</keyword>
<dbReference type="PRINTS" id="PR00385">
    <property type="entry name" value="P450"/>
</dbReference>
<dbReference type="InterPro" id="IPR002402">
    <property type="entry name" value="Cyt_P450_E_grp-II"/>
</dbReference>
<evidence type="ECO:0000256" key="2">
    <source>
        <dbReference type="ARBA" id="ARBA00010617"/>
    </source>
</evidence>
<dbReference type="InterPro" id="IPR002974">
    <property type="entry name" value="Cyt_P450_E_CYP52_ascomycetes"/>
</dbReference>
<keyword evidence="3 8" id="KW-0349">Heme</keyword>
<keyword evidence="5 9" id="KW-0560">Oxidoreductase</keyword>
<dbReference type="InterPro" id="IPR036396">
    <property type="entry name" value="Cyt_P450_sf"/>
</dbReference>
<evidence type="ECO:0000256" key="3">
    <source>
        <dbReference type="ARBA" id="ARBA00022617"/>
    </source>
</evidence>
<dbReference type="InterPro" id="IPR017972">
    <property type="entry name" value="Cyt_P450_CS"/>
</dbReference>
<accession>A0A2T2PBP4</accession>
<dbReference type="PROSITE" id="PS00086">
    <property type="entry name" value="CYTOCHROME_P450"/>
    <property type="match status" value="1"/>
</dbReference>
<keyword evidence="11" id="KW-1185">Reference proteome</keyword>
<evidence type="ECO:0000256" key="1">
    <source>
        <dbReference type="ARBA" id="ARBA00001971"/>
    </source>
</evidence>
<evidence type="ECO:0000256" key="8">
    <source>
        <dbReference type="PIRSR" id="PIRSR602402-1"/>
    </source>
</evidence>
<evidence type="ECO:0000256" key="5">
    <source>
        <dbReference type="ARBA" id="ARBA00023002"/>
    </source>
</evidence>
<reference evidence="10 11" key="1">
    <citation type="journal article" date="2018" name="Front. Microbiol.">
        <title>Genome-Wide Analysis of Corynespora cassiicola Leaf Fall Disease Putative Effectors.</title>
        <authorList>
            <person name="Lopez D."/>
            <person name="Ribeiro S."/>
            <person name="Label P."/>
            <person name="Fumanal B."/>
            <person name="Venisse J.S."/>
            <person name="Kohler A."/>
            <person name="de Oliveira R.R."/>
            <person name="Labutti K."/>
            <person name="Lipzen A."/>
            <person name="Lail K."/>
            <person name="Bauer D."/>
            <person name="Ohm R.A."/>
            <person name="Barry K.W."/>
            <person name="Spatafora J."/>
            <person name="Grigoriev I.V."/>
            <person name="Martin F.M."/>
            <person name="Pujade-Renaud V."/>
        </authorList>
    </citation>
    <scope>NUCLEOTIDE SEQUENCE [LARGE SCALE GENOMIC DNA]</scope>
    <source>
        <strain evidence="10 11">Philippines</strain>
    </source>
</reference>
<dbReference type="PRINTS" id="PR00464">
    <property type="entry name" value="EP450II"/>
</dbReference>
<evidence type="ECO:0000256" key="4">
    <source>
        <dbReference type="ARBA" id="ARBA00022723"/>
    </source>
</evidence>
<dbReference type="CDD" id="cd11063">
    <property type="entry name" value="CYP52"/>
    <property type="match status" value="1"/>
</dbReference>
<proteinExistence type="inferred from homology"/>
<dbReference type="PANTHER" id="PTHR24287:SF17">
    <property type="entry name" value="P450, PUTATIVE (EUROFUNG)-RELATED"/>
    <property type="match status" value="1"/>
</dbReference>
<dbReference type="InterPro" id="IPR001128">
    <property type="entry name" value="Cyt_P450"/>
</dbReference>
<dbReference type="GO" id="GO:0016712">
    <property type="term" value="F:oxidoreductase activity, acting on paired donors, with incorporation or reduction of molecular oxygen, reduced flavin or flavoprotein as one donor, and incorporation of one atom of oxygen"/>
    <property type="evidence" value="ECO:0007669"/>
    <property type="project" value="InterPro"/>
</dbReference>
<evidence type="ECO:0000313" key="10">
    <source>
        <dbReference type="EMBL" id="PSN75082.1"/>
    </source>
</evidence>
<keyword evidence="7 9" id="KW-0503">Monooxygenase</keyword>
<comment type="cofactor">
    <cofactor evidence="1 8">
        <name>heme</name>
        <dbReference type="ChEBI" id="CHEBI:30413"/>
    </cofactor>
</comment>
<organism evidence="10 11">
    <name type="scientific">Corynespora cassiicola Philippines</name>
    <dbReference type="NCBI Taxonomy" id="1448308"/>
    <lineage>
        <taxon>Eukaryota</taxon>
        <taxon>Fungi</taxon>
        <taxon>Dikarya</taxon>
        <taxon>Ascomycota</taxon>
        <taxon>Pezizomycotina</taxon>
        <taxon>Dothideomycetes</taxon>
        <taxon>Pleosporomycetidae</taxon>
        <taxon>Pleosporales</taxon>
        <taxon>Corynesporascaceae</taxon>
        <taxon>Corynespora</taxon>
    </lineage>
</organism>
<dbReference type="InterPro" id="IPR047146">
    <property type="entry name" value="Cyt_P450_E_CYP52_fungi"/>
</dbReference>
<dbReference type="Pfam" id="PF00067">
    <property type="entry name" value="p450"/>
    <property type="match status" value="1"/>
</dbReference>
<dbReference type="Gene3D" id="1.10.630.10">
    <property type="entry name" value="Cytochrome P450"/>
    <property type="match status" value="1"/>
</dbReference>
<evidence type="ECO:0000256" key="6">
    <source>
        <dbReference type="ARBA" id="ARBA00023004"/>
    </source>
</evidence>
<dbReference type="GO" id="GO:0005506">
    <property type="term" value="F:iron ion binding"/>
    <property type="evidence" value="ECO:0007669"/>
    <property type="project" value="InterPro"/>
</dbReference>
<dbReference type="EMBL" id="KZ678128">
    <property type="protein sequence ID" value="PSN75082.1"/>
    <property type="molecule type" value="Genomic_DNA"/>
</dbReference>
<dbReference type="OrthoDB" id="1470350at2759"/>
<dbReference type="GO" id="GO:0020037">
    <property type="term" value="F:heme binding"/>
    <property type="evidence" value="ECO:0007669"/>
    <property type="project" value="InterPro"/>
</dbReference>
<name>A0A2T2PBP4_CORCC</name>
<dbReference type="SUPFAM" id="SSF48264">
    <property type="entry name" value="Cytochrome P450"/>
    <property type="match status" value="1"/>
</dbReference>
<sequence>MTLFLSIPIATLWLLILQTIFTRLYRRYSTRKFFIKNSCAAPRTLPSVDIFFGLDTFFRSVNSVRNHCRMKVIQQQTQTYGHTFQAYPLGRRTLTTVNARNIQAVLSLQHEKFAVQPIRGPAEAMMGPGIISNDGKVWEHARAMIRPAFTRKEIADREMFDLHFERFLSLLPEEGEVVDLQPLFDRLILDSSSEFIFGETFGSLLPNGPIDSQAFLEAFNSAQKGVGIRVMMGKMKFLLLCDRKFDESCRLIREYTDRHIERALQHGRDDEKKSRKCILVHEIAKETQDRAELCSQLLNVFFAGRDTPAVALTNIFFLLARHPAVWAKCRDEVQGLQKKDLTFERLKSLRYIQHVINEALRLHPPVGSQTRTCTTDAILPTGGGPDRQSPIYVHAGDTVTLNFYTLHRDAGLFGPDPEAFRPERWTEARPTWEFLPFGGGARHCPAQQLALFWVGYALVRMLMRYPSIGNEDPVEEFVEDFKLNVESLNGAKVSFGGR</sequence>
<evidence type="ECO:0000256" key="7">
    <source>
        <dbReference type="ARBA" id="ARBA00023033"/>
    </source>
</evidence>
<dbReference type="AlphaFoldDB" id="A0A2T2PBP4"/>
<comment type="similarity">
    <text evidence="2 9">Belongs to the cytochrome P450 family.</text>
</comment>
<gene>
    <name evidence="10" type="ORF">BS50DRAFT_567822</name>
</gene>
<feature type="binding site" description="axial binding residue" evidence="8">
    <location>
        <position position="444"/>
    </location>
    <ligand>
        <name>heme</name>
        <dbReference type="ChEBI" id="CHEBI:30413"/>
    </ligand>
    <ligandPart>
        <name>Fe</name>
        <dbReference type="ChEBI" id="CHEBI:18248"/>
    </ligandPart>
</feature>